<keyword evidence="7" id="KW-1185">Reference proteome</keyword>
<keyword evidence="2" id="KW-0521">NADP</keyword>
<name>A0A0D2CFH5_9EURO</name>
<evidence type="ECO:0000256" key="3">
    <source>
        <dbReference type="ARBA" id="ARBA00023002"/>
    </source>
</evidence>
<dbReference type="SUPFAM" id="SSF51735">
    <property type="entry name" value="NAD(P)-binding Rossmann-fold domains"/>
    <property type="match status" value="1"/>
</dbReference>
<dbReference type="PROSITE" id="PS00061">
    <property type="entry name" value="ADH_SHORT"/>
    <property type="match status" value="1"/>
</dbReference>
<dbReference type="Proteomes" id="UP000054266">
    <property type="component" value="Unassembled WGS sequence"/>
</dbReference>
<evidence type="ECO:0000256" key="4">
    <source>
        <dbReference type="SAM" id="MobiDB-lite"/>
    </source>
</evidence>
<dbReference type="GO" id="GO:0016616">
    <property type="term" value="F:oxidoreductase activity, acting on the CH-OH group of donors, NAD or NADP as acceptor"/>
    <property type="evidence" value="ECO:0007669"/>
    <property type="project" value="UniProtKB-ARBA"/>
</dbReference>
<proteinExistence type="inferred from homology"/>
<feature type="region of interest" description="Disordered" evidence="4">
    <location>
        <begin position="1"/>
        <end position="22"/>
    </location>
</feature>
<sequence length="301" mass="31258">MIATEPLGEAARNGHHSGAPTEVNAKDLFSLDRRSIIVTGAAGGMGLAVVKAILQSGADVIAVDRHEAASSAHEDLKRIATETGTLMTYHQCDISDLESTSSVFETAVSRARYPLRGLVHCAAIGWVGPSISFPVDEAKRIVEVNLIGTLVCAQAAAALVRKTGGKVGPSASFVLIASMSGYVVNKGTPNAAYAASKAGVHQLTRNLASEWGCPEDGGGGPSIRVNSISPGVIRTPMTAGVLASGKGGGQGHFERLWTEESMLKRLSEPADYRGPVIFLLSEASAYVTGADLLVDGGYTAW</sequence>
<accession>A0A0D2CFH5</accession>
<reference evidence="6 7" key="1">
    <citation type="submission" date="2015-01" db="EMBL/GenBank/DDBJ databases">
        <title>The Genome Sequence of Capronia semiimmersa CBS27337.</title>
        <authorList>
            <consortium name="The Broad Institute Genomics Platform"/>
            <person name="Cuomo C."/>
            <person name="de Hoog S."/>
            <person name="Gorbushina A."/>
            <person name="Stielow B."/>
            <person name="Teixiera M."/>
            <person name="Abouelleil A."/>
            <person name="Chapman S.B."/>
            <person name="Priest M."/>
            <person name="Young S.K."/>
            <person name="Wortman J."/>
            <person name="Nusbaum C."/>
            <person name="Birren B."/>
        </authorList>
    </citation>
    <scope>NUCLEOTIDE SEQUENCE [LARGE SCALE GENOMIC DNA]</scope>
    <source>
        <strain evidence="6 7">CBS 27337</strain>
    </source>
</reference>
<dbReference type="Pfam" id="PF13561">
    <property type="entry name" value="adh_short_C2"/>
    <property type="match status" value="1"/>
</dbReference>
<dbReference type="InterPro" id="IPR002347">
    <property type="entry name" value="SDR_fam"/>
</dbReference>
<dbReference type="SMART" id="SM00822">
    <property type="entry name" value="PKS_KR"/>
    <property type="match status" value="1"/>
</dbReference>
<organism evidence="6 7">
    <name type="scientific">Phialophora macrospora</name>
    <dbReference type="NCBI Taxonomy" id="1851006"/>
    <lineage>
        <taxon>Eukaryota</taxon>
        <taxon>Fungi</taxon>
        <taxon>Dikarya</taxon>
        <taxon>Ascomycota</taxon>
        <taxon>Pezizomycotina</taxon>
        <taxon>Eurotiomycetes</taxon>
        <taxon>Chaetothyriomycetidae</taxon>
        <taxon>Chaetothyriales</taxon>
        <taxon>Herpotrichiellaceae</taxon>
        <taxon>Phialophora</taxon>
    </lineage>
</organism>
<protein>
    <recommendedName>
        <fullName evidence="5">Ketoreductase domain-containing protein</fullName>
    </recommendedName>
</protein>
<feature type="domain" description="Ketoreductase" evidence="5">
    <location>
        <begin position="34"/>
        <end position="231"/>
    </location>
</feature>
<dbReference type="PANTHER" id="PTHR43008">
    <property type="entry name" value="BENZIL REDUCTASE"/>
    <property type="match status" value="1"/>
</dbReference>
<dbReference type="HOGENOM" id="CLU_010194_1_1_1"/>
<dbReference type="PRINTS" id="PR00081">
    <property type="entry name" value="GDHRDH"/>
</dbReference>
<gene>
    <name evidence="6" type="ORF">PV04_08851</name>
</gene>
<dbReference type="InterPro" id="IPR020904">
    <property type="entry name" value="Sc_DH/Rdtase_CS"/>
</dbReference>
<evidence type="ECO:0000313" key="6">
    <source>
        <dbReference type="EMBL" id="KIW63881.1"/>
    </source>
</evidence>
<dbReference type="Gene3D" id="3.40.50.720">
    <property type="entry name" value="NAD(P)-binding Rossmann-like Domain"/>
    <property type="match status" value="1"/>
</dbReference>
<keyword evidence="3" id="KW-0560">Oxidoreductase</keyword>
<evidence type="ECO:0000259" key="5">
    <source>
        <dbReference type="SMART" id="SM00822"/>
    </source>
</evidence>
<dbReference type="InterPro" id="IPR036291">
    <property type="entry name" value="NAD(P)-bd_dom_sf"/>
</dbReference>
<dbReference type="PANTHER" id="PTHR43008:SF4">
    <property type="entry name" value="CHAIN DEHYDROGENASE, PUTATIVE (AFU_ORTHOLOGUE AFUA_4G08710)-RELATED"/>
    <property type="match status" value="1"/>
</dbReference>
<dbReference type="InterPro" id="IPR057326">
    <property type="entry name" value="KR_dom"/>
</dbReference>
<evidence type="ECO:0000313" key="7">
    <source>
        <dbReference type="Proteomes" id="UP000054266"/>
    </source>
</evidence>
<evidence type="ECO:0000256" key="2">
    <source>
        <dbReference type="ARBA" id="ARBA00022857"/>
    </source>
</evidence>
<comment type="similarity">
    <text evidence="1">Belongs to the short-chain dehydrogenases/reductases (SDR) family.</text>
</comment>
<dbReference type="GO" id="GO:0050664">
    <property type="term" value="F:oxidoreductase activity, acting on NAD(P)H, oxygen as acceptor"/>
    <property type="evidence" value="ECO:0007669"/>
    <property type="project" value="TreeGrafter"/>
</dbReference>
<dbReference type="AlphaFoldDB" id="A0A0D2CFH5"/>
<dbReference type="EMBL" id="KN846961">
    <property type="protein sequence ID" value="KIW63881.1"/>
    <property type="molecule type" value="Genomic_DNA"/>
</dbReference>
<evidence type="ECO:0000256" key="1">
    <source>
        <dbReference type="ARBA" id="ARBA00006484"/>
    </source>
</evidence>
<dbReference type="STRING" id="5601.A0A0D2CFH5"/>